<evidence type="ECO:0000313" key="3">
    <source>
        <dbReference type="Proteomes" id="UP000600918"/>
    </source>
</evidence>
<protein>
    <submittedName>
        <fullName evidence="2">Uncharacterized protein</fullName>
    </submittedName>
</protein>
<keyword evidence="3" id="KW-1185">Reference proteome</keyword>
<feature type="region of interest" description="Disordered" evidence="1">
    <location>
        <begin position="1"/>
        <end position="87"/>
    </location>
</feature>
<dbReference type="AlphaFoldDB" id="A0A834P8K1"/>
<comment type="caution">
    <text evidence="2">The sequence shown here is derived from an EMBL/GenBank/DDBJ whole genome shotgun (WGS) entry which is preliminary data.</text>
</comment>
<evidence type="ECO:0000256" key="1">
    <source>
        <dbReference type="SAM" id="MobiDB-lite"/>
    </source>
</evidence>
<gene>
    <name evidence="2" type="ORF">H0235_004544</name>
</gene>
<dbReference type="Proteomes" id="UP000600918">
    <property type="component" value="Unassembled WGS sequence"/>
</dbReference>
<feature type="compositionally biased region" description="Basic residues" evidence="1">
    <location>
        <begin position="18"/>
        <end position="29"/>
    </location>
</feature>
<evidence type="ECO:0000313" key="2">
    <source>
        <dbReference type="EMBL" id="KAF7431620.1"/>
    </source>
</evidence>
<reference evidence="2" key="1">
    <citation type="journal article" date="2020" name="G3 (Bethesda)">
        <title>High-Quality Assemblies for Three Invasive Social Wasps from the &lt;i&gt;Vespula&lt;/i&gt; Genus.</title>
        <authorList>
            <person name="Harrop T.W.R."/>
            <person name="Guhlin J."/>
            <person name="McLaughlin G.M."/>
            <person name="Permina E."/>
            <person name="Stockwell P."/>
            <person name="Gilligan J."/>
            <person name="Le Lec M.F."/>
            <person name="Gruber M.A.M."/>
            <person name="Quinn O."/>
            <person name="Lovegrove M."/>
            <person name="Duncan E.J."/>
            <person name="Remnant E.J."/>
            <person name="Van Eeckhoven J."/>
            <person name="Graham B."/>
            <person name="Knapp R.A."/>
            <person name="Langford K.W."/>
            <person name="Kronenberg Z."/>
            <person name="Press M.O."/>
            <person name="Eacker S.M."/>
            <person name="Wilson-Rankin E.E."/>
            <person name="Purcell J."/>
            <person name="Lester P.J."/>
            <person name="Dearden P.K."/>
        </authorList>
    </citation>
    <scope>NUCLEOTIDE SEQUENCE</scope>
    <source>
        <strain evidence="2">Volc-1</strain>
    </source>
</reference>
<accession>A0A834P8K1</accession>
<dbReference type="EMBL" id="JACSDY010000003">
    <property type="protein sequence ID" value="KAF7431620.1"/>
    <property type="molecule type" value="Genomic_DNA"/>
</dbReference>
<sequence length="87" mass="10200">MKTRISWKQEDDPPACFRRSHGSRRHWHGPARMPLGQNPNVNSQMPKLLKLVSEESKAEREEVEHEAEGRKKIIREETTSSLVVRKR</sequence>
<organism evidence="2 3">
    <name type="scientific">Vespula pensylvanica</name>
    <name type="common">Western yellow jacket</name>
    <name type="synonym">Wasp</name>
    <dbReference type="NCBI Taxonomy" id="30213"/>
    <lineage>
        <taxon>Eukaryota</taxon>
        <taxon>Metazoa</taxon>
        <taxon>Ecdysozoa</taxon>
        <taxon>Arthropoda</taxon>
        <taxon>Hexapoda</taxon>
        <taxon>Insecta</taxon>
        <taxon>Pterygota</taxon>
        <taxon>Neoptera</taxon>
        <taxon>Endopterygota</taxon>
        <taxon>Hymenoptera</taxon>
        <taxon>Apocrita</taxon>
        <taxon>Aculeata</taxon>
        <taxon>Vespoidea</taxon>
        <taxon>Vespidae</taxon>
        <taxon>Vespinae</taxon>
        <taxon>Vespula</taxon>
    </lineage>
</organism>
<proteinExistence type="predicted"/>
<feature type="compositionally biased region" description="Basic and acidic residues" evidence="1">
    <location>
        <begin position="52"/>
        <end position="78"/>
    </location>
</feature>
<name>A0A834P8K1_VESPE</name>